<dbReference type="GO" id="GO:0003676">
    <property type="term" value="F:nucleic acid binding"/>
    <property type="evidence" value="ECO:0007669"/>
    <property type="project" value="InterPro"/>
</dbReference>
<dbReference type="RefSeq" id="WP_092220642.1">
    <property type="nucleotide sequence ID" value="NZ_FNJI01000006.1"/>
</dbReference>
<dbReference type="GO" id="GO:0008168">
    <property type="term" value="F:methyltransferase activity"/>
    <property type="evidence" value="ECO:0007669"/>
    <property type="project" value="UniProtKB-KW"/>
</dbReference>
<dbReference type="SUPFAM" id="SSF53335">
    <property type="entry name" value="S-adenosyl-L-methionine-dependent methyltransferases"/>
    <property type="match status" value="1"/>
</dbReference>
<dbReference type="PANTHER" id="PTHR43542">
    <property type="entry name" value="METHYLTRANSFERASE"/>
    <property type="match status" value="1"/>
</dbReference>
<dbReference type="OrthoDB" id="9803017at2"/>
<dbReference type="NCBIfam" id="TIGR00095">
    <property type="entry name" value="16S rRNA (guanine(966)-N(2))-methyltransferase RsmD"/>
    <property type="match status" value="1"/>
</dbReference>
<protein>
    <submittedName>
        <fullName evidence="3">16S rRNA (Guanine966-N2)-methyltransferase</fullName>
    </submittedName>
</protein>
<accession>A0A1H0MPC6</accession>
<sequence length="195" mass="21274">MRIISGFARGMRLAAPPGKNKTIRPTSDRAREALFSIIGSKIVGAAVLDLCSGTGAVGLEALSRNARSVIMIDHTSLALQLIKKNVLSCLKGAHPHGEVKVIKHDLTLKFLKKVLPEDTTHKGFDLIFADPPYGTGIGETVLDIVARENLLKPTGILILEERSGYSFPAPPEKLVFYDKRSYGEVGFFFYHVATK</sequence>
<dbReference type="InterPro" id="IPR004398">
    <property type="entry name" value="RNA_MeTrfase_RsmD"/>
</dbReference>
<proteinExistence type="predicted"/>
<dbReference type="PANTHER" id="PTHR43542:SF1">
    <property type="entry name" value="METHYLTRANSFERASE"/>
    <property type="match status" value="1"/>
</dbReference>
<dbReference type="STRING" id="91360.SAMN05660330_01129"/>
<dbReference type="EMBL" id="FNJI01000006">
    <property type="protein sequence ID" value="SDO82155.1"/>
    <property type="molecule type" value="Genomic_DNA"/>
</dbReference>
<evidence type="ECO:0000313" key="3">
    <source>
        <dbReference type="EMBL" id="SDO82155.1"/>
    </source>
</evidence>
<dbReference type="Proteomes" id="UP000199073">
    <property type="component" value="Unassembled WGS sequence"/>
</dbReference>
<name>A0A1H0MPC6_9BACT</name>
<dbReference type="Pfam" id="PF03602">
    <property type="entry name" value="Cons_hypoth95"/>
    <property type="match status" value="1"/>
</dbReference>
<dbReference type="AlphaFoldDB" id="A0A1H0MPC6"/>
<keyword evidence="1 3" id="KW-0489">Methyltransferase</keyword>
<dbReference type="GO" id="GO:0031167">
    <property type="term" value="P:rRNA methylation"/>
    <property type="evidence" value="ECO:0007669"/>
    <property type="project" value="InterPro"/>
</dbReference>
<dbReference type="CDD" id="cd02440">
    <property type="entry name" value="AdoMet_MTases"/>
    <property type="match status" value="1"/>
</dbReference>
<keyword evidence="2 3" id="KW-0808">Transferase</keyword>
<evidence type="ECO:0000313" key="4">
    <source>
        <dbReference type="Proteomes" id="UP000199073"/>
    </source>
</evidence>
<gene>
    <name evidence="3" type="ORF">SAMN05660330_01129</name>
</gene>
<dbReference type="InterPro" id="IPR002052">
    <property type="entry name" value="DNA_methylase_N6_adenine_CS"/>
</dbReference>
<dbReference type="PIRSF" id="PIRSF004553">
    <property type="entry name" value="CHP00095"/>
    <property type="match status" value="1"/>
</dbReference>
<evidence type="ECO:0000256" key="2">
    <source>
        <dbReference type="ARBA" id="ARBA00022679"/>
    </source>
</evidence>
<reference evidence="3 4" key="1">
    <citation type="submission" date="2016-10" db="EMBL/GenBank/DDBJ databases">
        <authorList>
            <person name="de Groot N.N."/>
        </authorList>
    </citation>
    <scope>NUCLEOTIDE SEQUENCE [LARGE SCALE GENOMIC DNA]</scope>
    <source>
        <strain evidence="3 4">DSM 12130</strain>
    </source>
</reference>
<evidence type="ECO:0000256" key="1">
    <source>
        <dbReference type="ARBA" id="ARBA00022603"/>
    </source>
</evidence>
<dbReference type="InterPro" id="IPR029063">
    <property type="entry name" value="SAM-dependent_MTases_sf"/>
</dbReference>
<organism evidence="3 4">
    <name type="scientific">Desulforhopalus singaporensis</name>
    <dbReference type="NCBI Taxonomy" id="91360"/>
    <lineage>
        <taxon>Bacteria</taxon>
        <taxon>Pseudomonadati</taxon>
        <taxon>Thermodesulfobacteriota</taxon>
        <taxon>Desulfobulbia</taxon>
        <taxon>Desulfobulbales</taxon>
        <taxon>Desulfocapsaceae</taxon>
        <taxon>Desulforhopalus</taxon>
    </lineage>
</organism>
<dbReference type="PROSITE" id="PS00092">
    <property type="entry name" value="N6_MTASE"/>
    <property type="match status" value="1"/>
</dbReference>
<keyword evidence="4" id="KW-1185">Reference proteome</keyword>
<dbReference type="Gene3D" id="3.40.50.150">
    <property type="entry name" value="Vaccinia Virus protein VP39"/>
    <property type="match status" value="1"/>
</dbReference>